<comment type="similarity">
    <text evidence="3">Belongs to the DRC10 family.</text>
</comment>
<comment type="function">
    <text evidence="1">Component of the nexin-dynein regulatory complex (N-DRC), a key regulator of ciliary/flagellar motility which maintains the alignment and integrity of the distal axoneme and regulates microtubule sliding in motile axonemes.</text>
</comment>
<accession>A0ABQ5JV35</accession>
<gene>
    <name evidence="12" type="ORF">ADUPG1_010804</name>
</gene>
<keyword evidence="5" id="KW-0963">Cytoplasm</keyword>
<dbReference type="PANTHER" id="PTHR31598">
    <property type="entry name" value="IQ DOMAIN-CONTAINING PROTEIN D"/>
    <property type="match status" value="1"/>
</dbReference>
<keyword evidence="6" id="KW-0282">Flagellum</keyword>
<evidence type="ECO:0000256" key="4">
    <source>
        <dbReference type="ARBA" id="ARBA00021752"/>
    </source>
</evidence>
<comment type="subcellular location">
    <subcellularLocation>
        <location evidence="2">Cytoplasm</location>
        <location evidence="2">Cytoskeleton</location>
        <location evidence="2">Flagellum axoneme</location>
    </subcellularLocation>
</comment>
<dbReference type="InterPro" id="IPR042815">
    <property type="entry name" value="DRC10"/>
</dbReference>
<evidence type="ECO:0000256" key="2">
    <source>
        <dbReference type="ARBA" id="ARBA00004611"/>
    </source>
</evidence>
<dbReference type="EMBL" id="BQXS01011705">
    <property type="protein sequence ID" value="GKT15847.1"/>
    <property type="molecule type" value="Genomic_DNA"/>
</dbReference>
<organism evidence="12 13">
    <name type="scientific">Aduncisulcus paluster</name>
    <dbReference type="NCBI Taxonomy" id="2918883"/>
    <lineage>
        <taxon>Eukaryota</taxon>
        <taxon>Metamonada</taxon>
        <taxon>Carpediemonas-like organisms</taxon>
        <taxon>Aduncisulcus</taxon>
    </lineage>
</organism>
<feature type="coiled-coil region" evidence="10">
    <location>
        <begin position="302"/>
        <end position="329"/>
    </location>
</feature>
<keyword evidence="10" id="KW-0175">Coiled coil</keyword>
<keyword evidence="8" id="KW-0206">Cytoskeleton</keyword>
<evidence type="ECO:0000256" key="11">
    <source>
        <dbReference type="SAM" id="MobiDB-lite"/>
    </source>
</evidence>
<dbReference type="PANTHER" id="PTHR31598:SF1">
    <property type="entry name" value="DYNEIN REGULATORY COMPLEX PROTEIN 10"/>
    <property type="match status" value="1"/>
</dbReference>
<feature type="coiled-coil region" evidence="10">
    <location>
        <begin position="238"/>
        <end position="265"/>
    </location>
</feature>
<keyword evidence="9" id="KW-0966">Cell projection</keyword>
<reference evidence="12" key="1">
    <citation type="submission" date="2022-03" db="EMBL/GenBank/DDBJ databases">
        <title>Draft genome sequence of Aduncisulcus paluster, a free-living microaerophilic Fornicata.</title>
        <authorList>
            <person name="Yuyama I."/>
            <person name="Kume K."/>
            <person name="Tamura T."/>
            <person name="Inagaki Y."/>
            <person name="Hashimoto T."/>
        </authorList>
    </citation>
    <scope>NUCLEOTIDE SEQUENCE</scope>
    <source>
        <strain evidence="12">NY0171</strain>
    </source>
</reference>
<evidence type="ECO:0000256" key="6">
    <source>
        <dbReference type="ARBA" id="ARBA00022846"/>
    </source>
</evidence>
<feature type="compositionally biased region" description="Basic residues" evidence="11">
    <location>
        <begin position="386"/>
        <end position="395"/>
    </location>
</feature>
<sequence>MSLHVLKELASKLRALSMLSFEMFEDPTQLNEVVGVEHAERLREYNAARISLRDKLVEMEEVAATGLKSRLKSLIPKLKAAEKDFVVQVRETSRYLAENYEIADKIFNGLQSSKLDPPKPETKSTRIADFVRAIKNLSEMMRVKMSTTAEEERKRERDKGDLTLREGRAAASVKSLRREQEATQKAHRKESKRGEEMETHLRTSIATLKQQEKKLVANLKSKLSQRLSDTSAQEHAFREDKIKQIQALEVKLKEILTQNSEREQQTQRTRKRLEDDFSGWITKFDQIMLSLDDDLQEKKRTYVTQLREVKILEHRLNQLRLEREDREAHGRRKQEKNLAALLSRYERRRAAIVIQSFIRKALKRPAKFKADLQKRQKKREAAQKKLEKKMRKLGKTPKPDPNPDSPFNIPLYASISDMQPGSPIESRITVSIPQKWQTTIESNHGKVAEKAEREDE</sequence>
<comment type="caution">
    <text evidence="12">The sequence shown here is derived from an EMBL/GenBank/DDBJ whole genome shotgun (WGS) entry which is preliminary data.</text>
</comment>
<evidence type="ECO:0000256" key="7">
    <source>
        <dbReference type="ARBA" id="ARBA00023069"/>
    </source>
</evidence>
<dbReference type="Proteomes" id="UP001057375">
    <property type="component" value="Unassembled WGS sequence"/>
</dbReference>
<evidence type="ECO:0000256" key="1">
    <source>
        <dbReference type="ARBA" id="ARBA00003029"/>
    </source>
</evidence>
<feature type="region of interest" description="Disordered" evidence="11">
    <location>
        <begin position="144"/>
        <end position="199"/>
    </location>
</feature>
<proteinExistence type="inferred from homology"/>
<evidence type="ECO:0000256" key="3">
    <source>
        <dbReference type="ARBA" id="ARBA00009071"/>
    </source>
</evidence>
<evidence type="ECO:0000256" key="10">
    <source>
        <dbReference type="SAM" id="Coils"/>
    </source>
</evidence>
<evidence type="ECO:0000256" key="8">
    <source>
        <dbReference type="ARBA" id="ARBA00023212"/>
    </source>
</evidence>
<keyword evidence="7" id="KW-0969">Cilium</keyword>
<name>A0ABQ5JV35_9EUKA</name>
<evidence type="ECO:0000256" key="9">
    <source>
        <dbReference type="ARBA" id="ARBA00023273"/>
    </source>
</evidence>
<protein>
    <recommendedName>
        <fullName evidence="4">Dynein regulatory complex protein 10</fullName>
    </recommendedName>
</protein>
<feature type="compositionally biased region" description="Basic and acidic residues" evidence="11">
    <location>
        <begin position="369"/>
        <end position="385"/>
    </location>
</feature>
<feature type="compositionally biased region" description="Basic and acidic residues" evidence="11">
    <location>
        <begin position="150"/>
        <end position="168"/>
    </location>
</feature>
<feature type="region of interest" description="Disordered" evidence="11">
    <location>
        <begin position="369"/>
        <end position="425"/>
    </location>
</feature>
<evidence type="ECO:0000256" key="5">
    <source>
        <dbReference type="ARBA" id="ARBA00022490"/>
    </source>
</evidence>
<keyword evidence="13" id="KW-1185">Reference proteome</keyword>
<evidence type="ECO:0000313" key="13">
    <source>
        <dbReference type="Proteomes" id="UP001057375"/>
    </source>
</evidence>
<evidence type="ECO:0000313" key="12">
    <source>
        <dbReference type="EMBL" id="GKT15847.1"/>
    </source>
</evidence>